<reference evidence="1" key="1">
    <citation type="submission" date="2014-09" db="EMBL/GenBank/DDBJ databases">
        <authorList>
            <person name="Magalhaes I.L.F."/>
            <person name="Oliveira U."/>
            <person name="Santos F.R."/>
            <person name="Vidigal T.H.D.A."/>
            <person name="Brescovit A.D."/>
            <person name="Santos A.J."/>
        </authorList>
    </citation>
    <scope>NUCLEOTIDE SEQUENCE</scope>
    <source>
        <tissue evidence="1">Shoot tissue taken approximately 20 cm above the soil surface</tissue>
    </source>
</reference>
<dbReference type="AlphaFoldDB" id="A0A0A9HDH7"/>
<evidence type="ECO:0000313" key="1">
    <source>
        <dbReference type="EMBL" id="JAE30953.1"/>
    </source>
</evidence>
<sequence>MSLIHLNIQQKAPLILTYLKRRSDVFSIVIVFMHCKSPKCSYDFFVSCYTIESPLS</sequence>
<dbReference type="EMBL" id="GBRH01166943">
    <property type="protein sequence ID" value="JAE30953.1"/>
    <property type="molecule type" value="Transcribed_RNA"/>
</dbReference>
<proteinExistence type="predicted"/>
<name>A0A0A9HDH7_ARUDO</name>
<reference evidence="1" key="2">
    <citation type="journal article" date="2015" name="Data Brief">
        <title>Shoot transcriptome of the giant reed, Arundo donax.</title>
        <authorList>
            <person name="Barrero R.A."/>
            <person name="Guerrero F.D."/>
            <person name="Moolhuijzen P."/>
            <person name="Goolsby J.A."/>
            <person name="Tidwell J."/>
            <person name="Bellgard S.E."/>
            <person name="Bellgard M.I."/>
        </authorList>
    </citation>
    <scope>NUCLEOTIDE SEQUENCE</scope>
    <source>
        <tissue evidence="1">Shoot tissue taken approximately 20 cm above the soil surface</tissue>
    </source>
</reference>
<organism evidence="1">
    <name type="scientific">Arundo donax</name>
    <name type="common">Giant reed</name>
    <name type="synonym">Donax arundinaceus</name>
    <dbReference type="NCBI Taxonomy" id="35708"/>
    <lineage>
        <taxon>Eukaryota</taxon>
        <taxon>Viridiplantae</taxon>
        <taxon>Streptophyta</taxon>
        <taxon>Embryophyta</taxon>
        <taxon>Tracheophyta</taxon>
        <taxon>Spermatophyta</taxon>
        <taxon>Magnoliopsida</taxon>
        <taxon>Liliopsida</taxon>
        <taxon>Poales</taxon>
        <taxon>Poaceae</taxon>
        <taxon>PACMAD clade</taxon>
        <taxon>Arundinoideae</taxon>
        <taxon>Arundineae</taxon>
        <taxon>Arundo</taxon>
    </lineage>
</organism>
<protein>
    <submittedName>
        <fullName evidence="1">Uncharacterized protein</fullName>
    </submittedName>
</protein>
<accession>A0A0A9HDH7</accession>